<dbReference type="VEuPathDB" id="FungiDB:TREMEDRAFT_61055"/>
<comment type="caution">
    <text evidence="2">The sequence shown here is derived from an EMBL/GenBank/DDBJ whole genome shotgun (WGS) entry which is preliminary data.</text>
</comment>
<evidence type="ECO:0000256" key="1">
    <source>
        <dbReference type="SAM" id="MobiDB-lite"/>
    </source>
</evidence>
<dbReference type="EMBL" id="SDIL01000167">
    <property type="protein sequence ID" value="RXK34977.1"/>
    <property type="molecule type" value="Genomic_DNA"/>
</dbReference>
<evidence type="ECO:0000313" key="3">
    <source>
        <dbReference type="Proteomes" id="UP000289152"/>
    </source>
</evidence>
<accession>A0A4Q1BAF4</accession>
<keyword evidence="3" id="KW-1185">Reference proteome</keyword>
<sequence>MPFDPRIFTRSTQSNGSEVSPGDGENSSLEDRVREFLLLPLYPHGFPSNNDQLEELEPVPLTDEYETAVKQVLYRCFVVRSYITQHAPRLNDTQESQTSNQGMSLNLTEGEFREPIEEVTITGVSRRVKKIGNLTRAVVLNVEDTIRGVRASGFTLTSEELQALLEKHQSGNSDSCLTTNGFRDQERGEAAERVSIERVGRIGISHDHALSLFQAWQALF</sequence>
<evidence type="ECO:0000313" key="2">
    <source>
        <dbReference type="EMBL" id="RXK34977.1"/>
    </source>
</evidence>
<protein>
    <submittedName>
        <fullName evidence="2">Uncharacterized protein</fullName>
    </submittedName>
</protein>
<feature type="compositionally biased region" description="Polar residues" evidence="1">
    <location>
        <begin position="9"/>
        <end position="18"/>
    </location>
</feature>
<dbReference type="InParanoid" id="A0A4Q1BAF4"/>
<name>A0A4Q1BAF4_TREME</name>
<feature type="region of interest" description="Disordered" evidence="1">
    <location>
        <begin position="1"/>
        <end position="28"/>
    </location>
</feature>
<gene>
    <name evidence="2" type="ORF">M231_07760</name>
</gene>
<dbReference type="Proteomes" id="UP000289152">
    <property type="component" value="Unassembled WGS sequence"/>
</dbReference>
<proteinExistence type="predicted"/>
<reference evidence="2 3" key="1">
    <citation type="submission" date="2016-06" db="EMBL/GenBank/DDBJ databases">
        <title>Evolution of pathogenesis and genome organization in the Tremellales.</title>
        <authorList>
            <person name="Cuomo C."/>
            <person name="Litvintseva A."/>
            <person name="Heitman J."/>
            <person name="Chen Y."/>
            <person name="Sun S."/>
            <person name="Springer D."/>
            <person name="Dromer F."/>
            <person name="Young S."/>
            <person name="Zeng Q."/>
            <person name="Chapman S."/>
            <person name="Gujja S."/>
            <person name="Saif S."/>
            <person name="Birren B."/>
        </authorList>
    </citation>
    <scope>NUCLEOTIDE SEQUENCE [LARGE SCALE GENOMIC DNA]</scope>
    <source>
        <strain evidence="2 3">ATCC 28783</strain>
    </source>
</reference>
<organism evidence="2 3">
    <name type="scientific">Tremella mesenterica</name>
    <name type="common">Jelly fungus</name>
    <dbReference type="NCBI Taxonomy" id="5217"/>
    <lineage>
        <taxon>Eukaryota</taxon>
        <taxon>Fungi</taxon>
        <taxon>Dikarya</taxon>
        <taxon>Basidiomycota</taxon>
        <taxon>Agaricomycotina</taxon>
        <taxon>Tremellomycetes</taxon>
        <taxon>Tremellales</taxon>
        <taxon>Tremellaceae</taxon>
        <taxon>Tremella</taxon>
    </lineage>
</organism>
<dbReference type="AlphaFoldDB" id="A0A4Q1BAF4"/>